<sequence length="603" mass="68074">MISAYDALVGFSSLGIRILGYVFLRWIPGHPFPPLIIALFATYAGLTLGGISQSVVKSRQRHARDPGSARENAVRPGPLRSTTSKDGGSSRILRTMLSGIPHSSCRAASTITILVNILISVMVVDLTWSPTWFYPSHDLAFARLGFVSHDSVKILVREPQSAVPSVAMSYRLLPDVLPDDPSRGWTLVETTTSLNVANDFTAAFTINSLLPDTSYQYNTTNQFSGTFKTGPAPGQYPSNSDSFTFLHSSCIVPNFPYVPFRHHLSFPGFAYLSELLPSLNAKFMLFLGDFIYVDVPRRFGNDRETYRREYRQVYASPDWPSVSSPSTLNTSLPWIHVYDDHEIANDWDKNETGVYPSAADPFTHYQASVNPPVVRPNVSYFSFTQGPASFFLMDTRRYRTPFDGTDGKWTNESLPLDERKSMLGPQQRDDFLVWLSRKEPAGVKWKIVVSSIPFTKNWRFGSEDTWAGYLGERQVLLQSMWTSSRDNGYGVIVLSGDRHEFAATKFPPPRTGEDQDMWPEDVAVHEFSASPLSMFYLPVRTYRQEDDEDVMLKYLPDGNSKFGAVSIGRDGGVDYKLYIDGKQAWEYRVELPKRGAERSWKFW</sequence>
<reference evidence="4 5" key="1">
    <citation type="submission" date="2017-06" db="EMBL/GenBank/DDBJ databases">
        <title>Draft genome sequence of a variant of Elsinoe murrayae.</title>
        <authorList>
            <person name="Cheng Q."/>
        </authorList>
    </citation>
    <scope>NUCLEOTIDE SEQUENCE [LARGE SCALE GENOMIC DNA]</scope>
    <source>
        <strain evidence="4 5">CQ-2017a</strain>
    </source>
</reference>
<keyword evidence="2" id="KW-0472">Membrane</keyword>
<keyword evidence="2" id="KW-0812">Transmembrane</keyword>
<dbReference type="PANTHER" id="PTHR43606:SF2">
    <property type="entry name" value="ALKALINE PHOSPHATASE FAMILY PROTEIN (AFU_ORTHOLOGUE AFUA_5G03860)"/>
    <property type="match status" value="1"/>
</dbReference>
<dbReference type="InterPro" id="IPR018946">
    <property type="entry name" value="PhoD-like_MPP"/>
</dbReference>
<keyword evidence="2" id="KW-1133">Transmembrane helix</keyword>
<dbReference type="PANTHER" id="PTHR43606">
    <property type="entry name" value="PHOSPHATASE, PUTATIVE (AFU_ORTHOLOGUE AFUA_6G08710)-RELATED"/>
    <property type="match status" value="1"/>
</dbReference>
<evidence type="ECO:0000259" key="3">
    <source>
        <dbReference type="Pfam" id="PF09423"/>
    </source>
</evidence>
<feature type="transmembrane region" description="Helical" evidence="2">
    <location>
        <begin position="107"/>
        <end position="128"/>
    </location>
</feature>
<dbReference type="OrthoDB" id="2100241at2759"/>
<keyword evidence="5" id="KW-1185">Reference proteome</keyword>
<accession>A0A2K1QN13</accession>
<dbReference type="EMBL" id="NKHZ01000057">
    <property type="protein sequence ID" value="PNS16515.1"/>
    <property type="molecule type" value="Genomic_DNA"/>
</dbReference>
<proteinExistence type="predicted"/>
<feature type="region of interest" description="Disordered" evidence="1">
    <location>
        <begin position="59"/>
        <end position="90"/>
    </location>
</feature>
<evidence type="ECO:0000256" key="1">
    <source>
        <dbReference type="SAM" id="MobiDB-lite"/>
    </source>
</evidence>
<dbReference type="InterPro" id="IPR038607">
    <property type="entry name" value="PhoD-like_sf"/>
</dbReference>
<dbReference type="InParanoid" id="A0A2K1QN13"/>
<dbReference type="Gene3D" id="3.60.21.70">
    <property type="entry name" value="PhoD-like phosphatase"/>
    <property type="match status" value="1"/>
</dbReference>
<gene>
    <name evidence="4" type="ORF">CAC42_249</name>
</gene>
<organism evidence="4 5">
    <name type="scientific">Sphaceloma murrayae</name>
    <dbReference type="NCBI Taxonomy" id="2082308"/>
    <lineage>
        <taxon>Eukaryota</taxon>
        <taxon>Fungi</taxon>
        <taxon>Dikarya</taxon>
        <taxon>Ascomycota</taxon>
        <taxon>Pezizomycotina</taxon>
        <taxon>Dothideomycetes</taxon>
        <taxon>Dothideomycetidae</taxon>
        <taxon>Myriangiales</taxon>
        <taxon>Elsinoaceae</taxon>
        <taxon>Sphaceloma</taxon>
    </lineage>
</organism>
<feature type="transmembrane region" description="Helical" evidence="2">
    <location>
        <begin position="32"/>
        <end position="51"/>
    </location>
</feature>
<evidence type="ECO:0000313" key="4">
    <source>
        <dbReference type="EMBL" id="PNS16515.1"/>
    </source>
</evidence>
<dbReference type="AlphaFoldDB" id="A0A2K1QN13"/>
<protein>
    <recommendedName>
        <fullName evidence="3">PhoD-like phosphatase metallophosphatase domain-containing protein</fullName>
    </recommendedName>
</protein>
<feature type="domain" description="PhoD-like phosphatase metallophosphatase" evidence="3">
    <location>
        <begin position="267"/>
        <end position="550"/>
    </location>
</feature>
<dbReference type="Proteomes" id="UP000243797">
    <property type="component" value="Unassembled WGS sequence"/>
</dbReference>
<name>A0A2K1QN13_9PEZI</name>
<dbReference type="InterPro" id="IPR052900">
    <property type="entry name" value="Phospholipid_Metab_Enz"/>
</dbReference>
<evidence type="ECO:0000256" key="2">
    <source>
        <dbReference type="SAM" id="Phobius"/>
    </source>
</evidence>
<feature type="transmembrane region" description="Helical" evidence="2">
    <location>
        <begin position="7"/>
        <end position="26"/>
    </location>
</feature>
<comment type="caution">
    <text evidence="4">The sequence shown here is derived from an EMBL/GenBank/DDBJ whole genome shotgun (WGS) entry which is preliminary data.</text>
</comment>
<dbReference type="SUPFAM" id="SSF56300">
    <property type="entry name" value="Metallo-dependent phosphatases"/>
    <property type="match status" value="1"/>
</dbReference>
<dbReference type="InterPro" id="IPR029052">
    <property type="entry name" value="Metallo-depent_PP-like"/>
</dbReference>
<dbReference type="Pfam" id="PF09423">
    <property type="entry name" value="PhoD"/>
    <property type="match status" value="1"/>
</dbReference>
<evidence type="ECO:0000313" key="5">
    <source>
        <dbReference type="Proteomes" id="UP000243797"/>
    </source>
</evidence>
<dbReference type="STRING" id="2082308.A0A2K1QN13"/>
<dbReference type="CDD" id="cd07389">
    <property type="entry name" value="MPP_PhoD"/>
    <property type="match status" value="1"/>
</dbReference>